<proteinExistence type="predicted"/>
<feature type="region of interest" description="Disordered" evidence="1">
    <location>
        <begin position="1"/>
        <end position="24"/>
    </location>
</feature>
<reference evidence="2 3" key="1">
    <citation type="submission" date="2017-05" db="EMBL/GenBank/DDBJ databases">
        <title>Streptomyces alboflavus Genome sequencing and assembly.</title>
        <authorList>
            <person name="Wang Y."/>
            <person name="Du B."/>
            <person name="Ding Y."/>
            <person name="Liu H."/>
            <person name="Hou Q."/>
            <person name="Liu K."/>
            <person name="Wang C."/>
            <person name="Yao L."/>
        </authorList>
    </citation>
    <scope>NUCLEOTIDE SEQUENCE [LARGE SCALE GENOMIC DNA]</scope>
    <source>
        <strain evidence="2 3">MDJK44</strain>
    </source>
</reference>
<name>A0A1Z1WMI6_9ACTN</name>
<dbReference type="AlphaFoldDB" id="A0A1Z1WMI6"/>
<dbReference type="KEGG" id="salf:SMD44_07148"/>
<organism evidence="2 3">
    <name type="scientific">Streptomyces alboflavus</name>
    <dbReference type="NCBI Taxonomy" id="67267"/>
    <lineage>
        <taxon>Bacteria</taxon>
        <taxon>Bacillati</taxon>
        <taxon>Actinomycetota</taxon>
        <taxon>Actinomycetes</taxon>
        <taxon>Kitasatosporales</taxon>
        <taxon>Streptomycetaceae</taxon>
        <taxon>Streptomyces</taxon>
    </lineage>
</organism>
<protein>
    <submittedName>
        <fullName evidence="2">Uncharacterized protein</fullName>
    </submittedName>
</protein>
<feature type="region of interest" description="Disordered" evidence="1">
    <location>
        <begin position="79"/>
        <end position="127"/>
    </location>
</feature>
<evidence type="ECO:0000256" key="1">
    <source>
        <dbReference type="SAM" id="MobiDB-lite"/>
    </source>
</evidence>
<evidence type="ECO:0000313" key="3">
    <source>
        <dbReference type="Proteomes" id="UP000195880"/>
    </source>
</evidence>
<feature type="compositionally biased region" description="Low complexity" evidence="1">
    <location>
        <begin position="88"/>
        <end position="99"/>
    </location>
</feature>
<dbReference type="EMBL" id="CP021748">
    <property type="protein sequence ID" value="ARX87667.1"/>
    <property type="molecule type" value="Genomic_DNA"/>
</dbReference>
<sequence>MHVQQAGAAQGAVDVDGAADPGDAVLGQGDDGAALCLGLVQERGQCRVEVGGRLVGARVVGAEALQVVVEVREVAQGQVGPAGGENVAGGVDDPAAGGDVRARAPEVEEGEVPSFSVSSSCKAGGRV</sequence>
<evidence type="ECO:0000313" key="2">
    <source>
        <dbReference type="EMBL" id="ARX87667.1"/>
    </source>
</evidence>
<keyword evidence="3" id="KW-1185">Reference proteome</keyword>
<dbReference type="Proteomes" id="UP000195880">
    <property type="component" value="Chromosome"/>
</dbReference>
<gene>
    <name evidence="2" type="ORF">SMD44_07148</name>
</gene>
<accession>A0A1Z1WMI6</accession>